<evidence type="ECO:0000313" key="4">
    <source>
        <dbReference type="Proteomes" id="UP000290682"/>
    </source>
</evidence>
<dbReference type="Gene3D" id="3.30.1340.30">
    <property type="match status" value="2"/>
</dbReference>
<dbReference type="SMART" id="SM00749">
    <property type="entry name" value="BON"/>
    <property type="match status" value="2"/>
</dbReference>
<keyword evidence="1" id="KW-0732">Signal</keyword>
<evidence type="ECO:0000313" key="3">
    <source>
        <dbReference type="EMBL" id="RXZ43384.1"/>
    </source>
</evidence>
<gene>
    <name evidence="3" type="primary">osmY</name>
    <name evidence="3" type="ORF">EBB06_10425</name>
</gene>
<dbReference type="InterPro" id="IPR014004">
    <property type="entry name" value="Transpt-assoc_nodulatn_dom_bac"/>
</dbReference>
<feature type="signal peptide" evidence="1">
    <location>
        <begin position="1"/>
        <end position="26"/>
    </location>
</feature>
<protein>
    <submittedName>
        <fullName evidence="3">Molecular chaperone OsmY</fullName>
    </submittedName>
</protein>
<dbReference type="PANTHER" id="PTHR34606">
    <property type="entry name" value="BON DOMAIN-CONTAINING PROTEIN"/>
    <property type="match status" value="1"/>
</dbReference>
<dbReference type="RefSeq" id="WP_129213125.1">
    <property type="nucleotide sequence ID" value="NZ_REGR01000010.1"/>
</dbReference>
<dbReference type="NCBIfam" id="NF007858">
    <property type="entry name" value="PRK10568.1"/>
    <property type="match status" value="1"/>
</dbReference>
<dbReference type="Proteomes" id="UP000290682">
    <property type="component" value="Unassembled WGS sequence"/>
</dbReference>
<dbReference type="PROSITE" id="PS50914">
    <property type="entry name" value="BON"/>
    <property type="match status" value="2"/>
</dbReference>
<dbReference type="InterPro" id="IPR051686">
    <property type="entry name" value="Lipoprotein_DolP"/>
</dbReference>
<dbReference type="Pfam" id="PF04972">
    <property type="entry name" value="BON"/>
    <property type="match status" value="2"/>
</dbReference>
<proteinExistence type="predicted"/>
<feature type="domain" description="BON" evidence="2">
    <location>
        <begin position="129"/>
        <end position="196"/>
    </location>
</feature>
<reference evidence="3 4" key="1">
    <citation type="submission" date="2018-10" db="EMBL/GenBank/DDBJ databases">
        <title>Draft genome of Fastidiocella sp. strain 375T, a bacterium isolated from a karstic cave dripping water.</title>
        <authorList>
            <person name="Coelho C."/>
            <person name="Verissimo A."/>
            <person name="Tiago I."/>
        </authorList>
    </citation>
    <scope>NUCLEOTIDE SEQUENCE [LARGE SCALE GENOMIC DNA]</scope>
    <source>
        <strain evidence="3 4">CAVE-375</strain>
    </source>
</reference>
<organism evidence="3 4">
    <name type="scientific">Crenobacter cavernae</name>
    <dbReference type="NCBI Taxonomy" id="2290923"/>
    <lineage>
        <taxon>Bacteria</taxon>
        <taxon>Pseudomonadati</taxon>
        <taxon>Pseudomonadota</taxon>
        <taxon>Betaproteobacteria</taxon>
        <taxon>Neisseriales</taxon>
        <taxon>Neisseriaceae</taxon>
        <taxon>Crenobacter</taxon>
    </lineage>
</organism>
<dbReference type="InterPro" id="IPR007055">
    <property type="entry name" value="BON_dom"/>
</dbReference>
<feature type="domain" description="BON" evidence="2">
    <location>
        <begin position="50"/>
        <end position="118"/>
    </location>
</feature>
<dbReference type="PANTHER" id="PTHR34606:SF16">
    <property type="entry name" value="BON DOMAIN-CONTAINING PROTEIN"/>
    <property type="match status" value="1"/>
</dbReference>
<feature type="chain" id="PRO_5046327860" evidence="1">
    <location>
        <begin position="27"/>
        <end position="196"/>
    </location>
</feature>
<comment type="caution">
    <text evidence="3">The sequence shown here is derived from an EMBL/GenBank/DDBJ whole genome shotgun (WGS) entry which is preliminary data.</text>
</comment>
<keyword evidence="4" id="KW-1185">Reference proteome</keyword>
<evidence type="ECO:0000259" key="2">
    <source>
        <dbReference type="PROSITE" id="PS50914"/>
    </source>
</evidence>
<evidence type="ECO:0000256" key="1">
    <source>
        <dbReference type="SAM" id="SignalP"/>
    </source>
</evidence>
<name>A0ABY0FBH5_9NEIS</name>
<accession>A0ABY0FBH5</accession>
<dbReference type="EMBL" id="REGR01000010">
    <property type="protein sequence ID" value="RXZ43384.1"/>
    <property type="molecule type" value="Genomic_DNA"/>
</dbReference>
<sequence>MSYPIIRQAKPWIVVSTLLLSGTALAQNPTLLQVENKVEMAVQGAGAYADDAAITAKVKAALVADKAVKGTGISVETKENVVQLSGFVDSQKQAWRAAEVAARVEGVQAVKNDLHLKAKKGQSAGEYLSDAAITSKVKAGLLADQGLKSTAISVKTDNGRVQLSGFAANEGQIRRAETVAKGVRDVKAVQNDLLLK</sequence>